<evidence type="ECO:0000313" key="11">
    <source>
        <dbReference type="EMBL" id="PXA05074.1"/>
    </source>
</evidence>
<dbReference type="GO" id="GO:0016020">
    <property type="term" value="C:membrane"/>
    <property type="evidence" value="ECO:0007669"/>
    <property type="project" value="UniProtKB-SubCell"/>
</dbReference>
<dbReference type="Proteomes" id="UP000247099">
    <property type="component" value="Unassembled WGS sequence"/>
</dbReference>
<dbReference type="Gene3D" id="2.10.109.10">
    <property type="entry name" value="Umud Fragment, subunit A"/>
    <property type="match status" value="1"/>
</dbReference>
<dbReference type="InParanoid" id="A0A317ZHB8"/>
<evidence type="ECO:0000256" key="5">
    <source>
        <dbReference type="ARBA" id="ARBA00022670"/>
    </source>
</evidence>
<dbReference type="CDD" id="cd06530">
    <property type="entry name" value="S26_SPase_I"/>
    <property type="match status" value="1"/>
</dbReference>
<dbReference type="InterPro" id="IPR019533">
    <property type="entry name" value="Peptidase_S26"/>
</dbReference>
<dbReference type="NCBIfam" id="TIGR02227">
    <property type="entry name" value="sigpep_I_bact"/>
    <property type="match status" value="1"/>
</dbReference>
<protein>
    <recommendedName>
        <fullName evidence="4 8">Signal peptidase I</fullName>
        <ecNumber evidence="3 8">3.4.21.89</ecNumber>
    </recommendedName>
</protein>
<dbReference type="GO" id="GO:0004252">
    <property type="term" value="F:serine-type endopeptidase activity"/>
    <property type="evidence" value="ECO:0007669"/>
    <property type="project" value="InterPro"/>
</dbReference>
<accession>A0A317ZHB8</accession>
<feature type="domain" description="Peptidase S26" evidence="10">
    <location>
        <begin position="21"/>
        <end position="165"/>
    </location>
</feature>
<evidence type="ECO:0000313" key="12">
    <source>
        <dbReference type="Proteomes" id="UP000247099"/>
    </source>
</evidence>
<keyword evidence="12" id="KW-1185">Reference proteome</keyword>
<feature type="active site" evidence="7">
    <location>
        <position position="89"/>
    </location>
</feature>
<evidence type="ECO:0000256" key="1">
    <source>
        <dbReference type="ARBA" id="ARBA00000677"/>
    </source>
</evidence>
<evidence type="ECO:0000259" key="10">
    <source>
        <dbReference type="Pfam" id="PF10502"/>
    </source>
</evidence>
<dbReference type="PROSITE" id="PS00501">
    <property type="entry name" value="SPASE_I_1"/>
    <property type="match status" value="1"/>
</dbReference>
<dbReference type="RefSeq" id="WP_110130075.1">
    <property type="nucleotide sequence ID" value="NZ_QHJQ01000002.1"/>
</dbReference>
<keyword evidence="8" id="KW-1133">Transmembrane helix</keyword>
<dbReference type="InterPro" id="IPR019757">
    <property type="entry name" value="Pept_S26A_signal_pept_1_Lys-AS"/>
</dbReference>
<comment type="catalytic activity">
    <reaction evidence="1 8">
        <text>Cleavage of hydrophobic, N-terminal signal or leader sequences from secreted and periplasmic proteins.</text>
        <dbReference type="EC" id="3.4.21.89"/>
    </reaction>
</comment>
<dbReference type="PRINTS" id="PR00727">
    <property type="entry name" value="LEADERPTASE"/>
</dbReference>
<keyword evidence="8" id="KW-0472">Membrane</keyword>
<dbReference type="PROSITE" id="PS00760">
    <property type="entry name" value="SPASE_I_2"/>
    <property type="match status" value="1"/>
</dbReference>
<dbReference type="InterPro" id="IPR000223">
    <property type="entry name" value="Pept_S26A_signal_pept_1"/>
</dbReference>
<keyword evidence="8" id="KW-0812">Transmembrane</keyword>
<proteinExistence type="inferred from homology"/>
<dbReference type="InterPro" id="IPR019756">
    <property type="entry name" value="Pept_S26A_signal_pept_1_Ser-AS"/>
</dbReference>
<sequence length="166" mass="18572">MGGIFKRLALGGNLRWTLIRAGALVVLTVLIFRFVFAPLRLDGTSMEPTFQHGQLSLANRLAYLRDSPQRGDVVAVRMRNTGRSIFLLKRVVGLPGEAVGFEGGKVTVDGVRLEEDYLTYDSDWNRDPVLCEANEYFVVGDNRSMPIRQHTFGRTTLARIVGKVIF</sequence>
<keyword evidence="6 8" id="KW-0378">Hydrolase</keyword>
<dbReference type="PANTHER" id="PTHR43390:SF1">
    <property type="entry name" value="CHLOROPLAST PROCESSING PEPTIDASE"/>
    <property type="match status" value="1"/>
</dbReference>
<gene>
    <name evidence="11" type="primary">lepB</name>
    <name evidence="11" type="ORF">DDZ13_03670</name>
</gene>
<dbReference type="PANTHER" id="PTHR43390">
    <property type="entry name" value="SIGNAL PEPTIDASE I"/>
    <property type="match status" value="1"/>
</dbReference>
<dbReference type="Pfam" id="PF10502">
    <property type="entry name" value="Peptidase_S26"/>
    <property type="match status" value="1"/>
</dbReference>
<comment type="caution">
    <text evidence="11">The sequence shown here is derived from an EMBL/GenBank/DDBJ whole genome shotgun (WGS) entry which is preliminary data.</text>
</comment>
<dbReference type="EMBL" id="QHJQ01000002">
    <property type="protein sequence ID" value="PXA05074.1"/>
    <property type="molecule type" value="Genomic_DNA"/>
</dbReference>
<dbReference type="GO" id="GO:0006465">
    <property type="term" value="P:signal peptide processing"/>
    <property type="evidence" value="ECO:0007669"/>
    <property type="project" value="InterPro"/>
</dbReference>
<dbReference type="InterPro" id="IPR036286">
    <property type="entry name" value="LexA/Signal_pep-like_sf"/>
</dbReference>
<organism evidence="11 12">
    <name type="scientific">Coraliomargarita sinensis</name>
    <dbReference type="NCBI Taxonomy" id="2174842"/>
    <lineage>
        <taxon>Bacteria</taxon>
        <taxon>Pseudomonadati</taxon>
        <taxon>Verrucomicrobiota</taxon>
        <taxon>Opitutia</taxon>
        <taxon>Puniceicoccales</taxon>
        <taxon>Coraliomargaritaceae</taxon>
        <taxon>Coraliomargarita</taxon>
    </lineage>
</organism>
<evidence type="ECO:0000256" key="9">
    <source>
        <dbReference type="RuleBase" id="RU362042"/>
    </source>
</evidence>
<evidence type="ECO:0000256" key="8">
    <source>
        <dbReference type="RuleBase" id="RU003993"/>
    </source>
</evidence>
<evidence type="ECO:0000256" key="3">
    <source>
        <dbReference type="ARBA" id="ARBA00013208"/>
    </source>
</evidence>
<evidence type="ECO:0000256" key="4">
    <source>
        <dbReference type="ARBA" id="ARBA00019232"/>
    </source>
</evidence>
<dbReference type="SUPFAM" id="SSF51306">
    <property type="entry name" value="LexA/Signal peptidase"/>
    <property type="match status" value="1"/>
</dbReference>
<evidence type="ECO:0000256" key="2">
    <source>
        <dbReference type="ARBA" id="ARBA00009370"/>
    </source>
</evidence>
<keyword evidence="5 8" id="KW-0645">Protease</keyword>
<comment type="subcellular location">
    <subcellularLocation>
        <location evidence="9">Membrane</location>
        <topology evidence="9">Single-pass type II membrane protein</topology>
    </subcellularLocation>
</comment>
<evidence type="ECO:0000256" key="6">
    <source>
        <dbReference type="ARBA" id="ARBA00022801"/>
    </source>
</evidence>
<dbReference type="AlphaFoldDB" id="A0A317ZHB8"/>
<name>A0A317ZHB8_9BACT</name>
<reference evidence="11 12" key="1">
    <citation type="submission" date="2018-05" db="EMBL/GenBank/DDBJ databases">
        <title>Coraliomargarita sinensis sp. nov., isolated from a marine solar saltern.</title>
        <authorList>
            <person name="Zhou L.Y."/>
        </authorList>
    </citation>
    <scope>NUCLEOTIDE SEQUENCE [LARGE SCALE GENOMIC DNA]</scope>
    <source>
        <strain evidence="11 12">WN38</strain>
    </source>
</reference>
<dbReference type="OrthoDB" id="9802919at2"/>
<dbReference type="GO" id="GO:0009003">
    <property type="term" value="F:signal peptidase activity"/>
    <property type="evidence" value="ECO:0007669"/>
    <property type="project" value="UniProtKB-EC"/>
</dbReference>
<comment type="similarity">
    <text evidence="2 9">Belongs to the peptidase S26 family.</text>
</comment>
<dbReference type="EC" id="3.4.21.89" evidence="3 8"/>
<evidence type="ECO:0000256" key="7">
    <source>
        <dbReference type="PIRSR" id="PIRSR600223-1"/>
    </source>
</evidence>
<feature type="active site" evidence="7">
    <location>
        <position position="45"/>
    </location>
</feature>
<feature type="transmembrane region" description="Helical" evidence="8">
    <location>
        <begin position="16"/>
        <end position="36"/>
    </location>
</feature>